<proteinExistence type="predicted"/>
<dbReference type="STRING" id="717772.THIAE_06030"/>
<name>W0DZK7_9GAMM</name>
<protein>
    <submittedName>
        <fullName evidence="1">Uncharacterized protein</fullName>
    </submittedName>
</protein>
<evidence type="ECO:0000313" key="1">
    <source>
        <dbReference type="EMBL" id="AHF02281.1"/>
    </source>
</evidence>
<accession>W0DZK7</accession>
<evidence type="ECO:0000313" key="2">
    <source>
        <dbReference type="Proteomes" id="UP000005380"/>
    </source>
</evidence>
<gene>
    <name evidence="1" type="ORF">THIAE_06030</name>
</gene>
<organism evidence="1 2">
    <name type="scientific">Thiomicrospira aerophila AL3</name>
    <dbReference type="NCBI Taxonomy" id="717772"/>
    <lineage>
        <taxon>Bacteria</taxon>
        <taxon>Pseudomonadati</taxon>
        <taxon>Pseudomonadota</taxon>
        <taxon>Gammaproteobacteria</taxon>
        <taxon>Thiotrichales</taxon>
        <taxon>Piscirickettsiaceae</taxon>
        <taxon>Thiomicrospira</taxon>
    </lineage>
</organism>
<keyword evidence="2" id="KW-1185">Reference proteome</keyword>
<dbReference type="KEGG" id="tao:THIAE_06030"/>
<sequence length="162" mass="18856">MNKKTYLPVWEPIDLLQGGHKEAYFEAKLNDDGSHSYRLLECDMDTLVEVNGELVRGLKPTKKWLTESEFNRRWITNHLCKRNLAVVELAGPLIGKLVDLYDRRIGGQWRSTYNTCKHNTMMLFINQYGLDEHRAKLLAITICRGECSFENIVFEYSLEKKG</sequence>
<dbReference type="HOGENOM" id="CLU_1634613_0_0_6"/>
<dbReference type="AlphaFoldDB" id="W0DZK7"/>
<reference evidence="1 2" key="1">
    <citation type="submission" date="2013-12" db="EMBL/GenBank/DDBJ databases">
        <authorList>
            <consortium name="DOE Joint Genome Institute"/>
            <person name="Kappler U."/>
            <person name="Huntemann M."/>
            <person name="Han J."/>
            <person name="Chen A."/>
            <person name="Kyrpides N."/>
            <person name="Mavromatis K."/>
            <person name="Markowitz V."/>
            <person name="Palaniappan K."/>
            <person name="Ivanova N."/>
            <person name="Schaumberg A."/>
            <person name="Pati A."/>
            <person name="Liolios K."/>
            <person name="Nordberg H.P."/>
            <person name="Cantor M.N."/>
            <person name="Hua S.X."/>
            <person name="Woyke T."/>
        </authorList>
    </citation>
    <scope>NUCLEOTIDE SEQUENCE [LARGE SCALE GENOMIC DNA]</scope>
    <source>
        <strain evidence="2">AL2</strain>
    </source>
</reference>
<dbReference type="RefSeq" id="WP_006460488.1">
    <property type="nucleotide sequence ID" value="NZ_CP007030.1"/>
</dbReference>
<dbReference type="Proteomes" id="UP000005380">
    <property type="component" value="Chromosome"/>
</dbReference>
<dbReference type="InParanoid" id="W0DZK7"/>
<dbReference type="EMBL" id="CP007030">
    <property type="protein sequence ID" value="AHF02281.1"/>
    <property type="molecule type" value="Genomic_DNA"/>
</dbReference>